<evidence type="ECO:0000313" key="3">
    <source>
        <dbReference type="EMBL" id="KHJ35087.1"/>
    </source>
</evidence>
<dbReference type="SMART" id="SM00028">
    <property type="entry name" value="TPR"/>
    <property type="match status" value="3"/>
</dbReference>
<dbReference type="EMBL" id="JNVN01000536">
    <property type="protein sequence ID" value="KHJ35087.1"/>
    <property type="molecule type" value="Genomic_DNA"/>
</dbReference>
<protein>
    <submittedName>
        <fullName evidence="3">Putative tetratricopeptide repeat family protein</fullName>
    </submittedName>
</protein>
<gene>
    <name evidence="3" type="ORF">EV44_g4594</name>
</gene>
<dbReference type="InterPro" id="IPR011990">
    <property type="entry name" value="TPR-like_helical_dom_sf"/>
</dbReference>
<accession>A0A0B1P8Q2</accession>
<dbReference type="PANTHER" id="PTHR45641">
    <property type="entry name" value="TETRATRICOPEPTIDE REPEAT PROTEIN (AFU_ORTHOLOGUE AFUA_6G03870)"/>
    <property type="match status" value="1"/>
</dbReference>
<dbReference type="Pfam" id="PF13424">
    <property type="entry name" value="TPR_12"/>
    <property type="match status" value="1"/>
</dbReference>
<dbReference type="Pfam" id="PF07719">
    <property type="entry name" value="TPR_2"/>
    <property type="match status" value="1"/>
</dbReference>
<evidence type="ECO:0000256" key="1">
    <source>
        <dbReference type="ARBA" id="ARBA00022737"/>
    </source>
</evidence>
<proteinExistence type="predicted"/>
<dbReference type="AlphaFoldDB" id="A0A0B1P8Q2"/>
<keyword evidence="1" id="KW-0677">Repeat</keyword>
<evidence type="ECO:0000256" key="2">
    <source>
        <dbReference type="ARBA" id="ARBA00022803"/>
    </source>
</evidence>
<comment type="caution">
    <text evidence="3">The sequence shown here is derived from an EMBL/GenBank/DDBJ whole genome shotgun (WGS) entry which is preliminary data.</text>
</comment>
<dbReference type="Gene3D" id="1.25.40.10">
    <property type="entry name" value="Tetratricopeptide repeat domain"/>
    <property type="match status" value="1"/>
</dbReference>
<keyword evidence="2" id="KW-0802">TPR repeat</keyword>
<dbReference type="InterPro" id="IPR013105">
    <property type="entry name" value="TPR_2"/>
</dbReference>
<dbReference type="InterPro" id="IPR019734">
    <property type="entry name" value="TPR_rpt"/>
</dbReference>
<dbReference type="OMA" id="GELYLHM"/>
<dbReference type="HOGENOM" id="CLU_120095_1_0_1"/>
<dbReference type="STRING" id="52586.A0A0B1P8Q2"/>
<sequence>MYTNIIAAELNNKALGLYQQGKYTEAEYYYKQALELRLKNISDPCVPPQSIALSQNALGELYLSMGRLDEAEKLLHSAASYRELHEDYDRAYTRDNLGRLYEMKGDMKAAREWRSKGAAKNEMMCSYEEVYHFIN</sequence>
<dbReference type="SUPFAM" id="SSF48452">
    <property type="entry name" value="TPR-like"/>
    <property type="match status" value="1"/>
</dbReference>
<dbReference type="Proteomes" id="UP000030854">
    <property type="component" value="Unassembled WGS sequence"/>
</dbReference>
<name>A0A0B1P8Q2_UNCNE</name>
<keyword evidence="4" id="KW-1185">Reference proteome</keyword>
<dbReference type="PANTHER" id="PTHR45641:SF19">
    <property type="entry name" value="NEPHROCYSTIN-3"/>
    <property type="match status" value="1"/>
</dbReference>
<reference evidence="3 4" key="1">
    <citation type="journal article" date="2014" name="BMC Genomics">
        <title>Adaptive genomic structural variation in the grape powdery mildew pathogen, Erysiphe necator.</title>
        <authorList>
            <person name="Jones L."/>
            <person name="Riaz S."/>
            <person name="Morales-Cruz A."/>
            <person name="Amrine K.C."/>
            <person name="McGuire B."/>
            <person name="Gubler W.D."/>
            <person name="Walker M.A."/>
            <person name="Cantu D."/>
        </authorList>
    </citation>
    <scope>NUCLEOTIDE SEQUENCE [LARGE SCALE GENOMIC DNA]</scope>
    <source>
        <strain evidence="4">c</strain>
    </source>
</reference>
<evidence type="ECO:0000313" key="4">
    <source>
        <dbReference type="Proteomes" id="UP000030854"/>
    </source>
</evidence>
<organism evidence="3 4">
    <name type="scientific">Uncinula necator</name>
    <name type="common">Grape powdery mildew</name>
    <dbReference type="NCBI Taxonomy" id="52586"/>
    <lineage>
        <taxon>Eukaryota</taxon>
        <taxon>Fungi</taxon>
        <taxon>Dikarya</taxon>
        <taxon>Ascomycota</taxon>
        <taxon>Pezizomycotina</taxon>
        <taxon>Leotiomycetes</taxon>
        <taxon>Erysiphales</taxon>
        <taxon>Erysiphaceae</taxon>
        <taxon>Erysiphe</taxon>
    </lineage>
</organism>